<protein>
    <submittedName>
        <fullName evidence="1">Uncharacterized protein</fullName>
    </submittedName>
</protein>
<name>A0ACC0C4Y2_CATRO</name>
<gene>
    <name evidence="1" type="ORF">M9H77_01149</name>
</gene>
<keyword evidence="2" id="KW-1185">Reference proteome</keyword>
<proteinExistence type="predicted"/>
<dbReference type="Proteomes" id="UP001060085">
    <property type="component" value="Linkage Group LG01"/>
</dbReference>
<reference evidence="2" key="1">
    <citation type="journal article" date="2023" name="Nat. Plants">
        <title>Single-cell RNA sequencing provides a high-resolution roadmap for understanding the multicellular compartmentation of specialized metabolism.</title>
        <authorList>
            <person name="Sun S."/>
            <person name="Shen X."/>
            <person name="Li Y."/>
            <person name="Li Y."/>
            <person name="Wang S."/>
            <person name="Li R."/>
            <person name="Zhang H."/>
            <person name="Shen G."/>
            <person name="Guo B."/>
            <person name="Wei J."/>
            <person name="Xu J."/>
            <person name="St-Pierre B."/>
            <person name="Chen S."/>
            <person name="Sun C."/>
        </authorList>
    </citation>
    <scope>NUCLEOTIDE SEQUENCE [LARGE SCALE GENOMIC DNA]</scope>
</reference>
<comment type="caution">
    <text evidence="1">The sequence shown here is derived from an EMBL/GenBank/DDBJ whole genome shotgun (WGS) entry which is preliminary data.</text>
</comment>
<sequence length="380" mass="42585">MEFCISYSTLSSSLPIQSSPVPVKISSSRNFGLATAFSFSRRRPLTVAAASQCGEYSGLNTPIEPKSDAGSFLTGVLLNDREYFPELAKKVLDQLADDRRDAMERMNLSFGSDESFLHRRIAELKVSECQAQVEDVMYMLICYRFHTIRVHMLPQISKCIYNNRLEIWPSKDWELESIHSFEVLEMIREHLTSLVGWKANSSVTDKWATTQVSRFELCGVYTASVLYGYLIKSASLRLSLEGMSQTNTNVGNRSHCPVSETCSIGSKGVLSGHSMNTTSTSVSEVPHKQQGKNLKCYLMSFDPETLQMCAKPKSKEAVRLIERHASALFGDDETGALESKEVISTSFASLKRFVLEAIAFGSFLWEAEEYVKAIYDLEDN</sequence>
<organism evidence="1 2">
    <name type="scientific">Catharanthus roseus</name>
    <name type="common">Madagascar periwinkle</name>
    <name type="synonym">Vinca rosea</name>
    <dbReference type="NCBI Taxonomy" id="4058"/>
    <lineage>
        <taxon>Eukaryota</taxon>
        <taxon>Viridiplantae</taxon>
        <taxon>Streptophyta</taxon>
        <taxon>Embryophyta</taxon>
        <taxon>Tracheophyta</taxon>
        <taxon>Spermatophyta</taxon>
        <taxon>Magnoliopsida</taxon>
        <taxon>eudicotyledons</taxon>
        <taxon>Gunneridae</taxon>
        <taxon>Pentapetalae</taxon>
        <taxon>asterids</taxon>
        <taxon>lamiids</taxon>
        <taxon>Gentianales</taxon>
        <taxon>Apocynaceae</taxon>
        <taxon>Rauvolfioideae</taxon>
        <taxon>Vinceae</taxon>
        <taxon>Catharanthinae</taxon>
        <taxon>Catharanthus</taxon>
    </lineage>
</organism>
<evidence type="ECO:0000313" key="2">
    <source>
        <dbReference type="Proteomes" id="UP001060085"/>
    </source>
</evidence>
<accession>A0ACC0C4Y2</accession>
<dbReference type="EMBL" id="CM044701">
    <property type="protein sequence ID" value="KAI5679922.1"/>
    <property type="molecule type" value="Genomic_DNA"/>
</dbReference>
<evidence type="ECO:0000313" key="1">
    <source>
        <dbReference type="EMBL" id="KAI5679922.1"/>
    </source>
</evidence>